<dbReference type="Proteomes" id="UP000201623">
    <property type="component" value="Segment"/>
</dbReference>
<sequence length="87" mass="10462">MRENKMFNKSKAVSHVAKVDSKIEELERILANARESIIKEVEAVESQMQHLMLKRQELREHLEYIETRELKVNRYFKESKCLTQENQ</sequence>
<gene>
    <name evidence="2" type="ORF">HB2014_106</name>
</gene>
<accession>A0A0D4D9W3</accession>
<dbReference type="OrthoDB" id="21327at10239"/>
<dbReference type="EMBL" id="KP010413">
    <property type="protein sequence ID" value="AJT60680.1"/>
    <property type="molecule type" value="Genomic_DNA"/>
</dbReference>
<reference evidence="2 3" key="1">
    <citation type="submission" date="2014-10" db="EMBL/GenBank/DDBJ databases">
        <title>A new lytic Salmonella pullorum phage and its enzyme lys52.</title>
        <authorList>
            <person name="Bao H."/>
        </authorList>
    </citation>
    <scope>NUCLEOTIDE SEQUENCE [LARGE SCALE GENOMIC DNA]</scope>
</reference>
<feature type="coiled-coil region" evidence="1">
    <location>
        <begin position="16"/>
        <end position="61"/>
    </location>
</feature>
<dbReference type="GeneID" id="24725734"/>
<evidence type="ECO:0000256" key="1">
    <source>
        <dbReference type="SAM" id="Coils"/>
    </source>
</evidence>
<evidence type="ECO:0000313" key="2">
    <source>
        <dbReference type="EMBL" id="AJT60680.1"/>
    </source>
</evidence>
<proteinExistence type="predicted"/>
<keyword evidence="3" id="KW-1185">Reference proteome</keyword>
<evidence type="ECO:0000313" key="3">
    <source>
        <dbReference type="Proteomes" id="UP000201623"/>
    </source>
</evidence>
<dbReference type="KEGG" id="vg:24725734"/>
<organism evidence="2 3">
    <name type="scientific">Salmonella phage vB_SPuM_SP116</name>
    <dbReference type="NCBI Taxonomy" id="1567025"/>
    <lineage>
        <taxon>Viruses</taxon>
        <taxon>Duplodnaviria</taxon>
        <taxon>Heunggongvirae</taxon>
        <taxon>Uroviricota</taxon>
        <taxon>Caudoviricetes</taxon>
        <taxon>Andersonviridae</taxon>
        <taxon>Ounavirinae</taxon>
        <taxon>Felixounavirus</taxon>
        <taxon>Felixounavirus SP116</taxon>
    </lineage>
</organism>
<name>A0A0D4D9W3_9CAUD</name>
<protein>
    <submittedName>
        <fullName evidence="2">Uncharacterized protein</fullName>
    </submittedName>
</protein>
<dbReference type="RefSeq" id="YP_009146349.1">
    <property type="nucleotide sequence ID" value="NC_027329.1"/>
</dbReference>
<keyword evidence="1" id="KW-0175">Coiled coil</keyword>